<organism evidence="1 2">
    <name type="scientific">Auriscalpium vulgare</name>
    <dbReference type="NCBI Taxonomy" id="40419"/>
    <lineage>
        <taxon>Eukaryota</taxon>
        <taxon>Fungi</taxon>
        <taxon>Dikarya</taxon>
        <taxon>Basidiomycota</taxon>
        <taxon>Agaricomycotina</taxon>
        <taxon>Agaricomycetes</taxon>
        <taxon>Russulales</taxon>
        <taxon>Auriscalpiaceae</taxon>
        <taxon>Auriscalpium</taxon>
    </lineage>
</organism>
<dbReference type="Proteomes" id="UP000814033">
    <property type="component" value="Unassembled WGS sequence"/>
</dbReference>
<reference evidence="1" key="1">
    <citation type="submission" date="2021-02" db="EMBL/GenBank/DDBJ databases">
        <authorList>
            <consortium name="DOE Joint Genome Institute"/>
            <person name="Ahrendt S."/>
            <person name="Looney B.P."/>
            <person name="Miyauchi S."/>
            <person name="Morin E."/>
            <person name="Drula E."/>
            <person name="Courty P.E."/>
            <person name="Chicoki N."/>
            <person name="Fauchery L."/>
            <person name="Kohler A."/>
            <person name="Kuo A."/>
            <person name="Labutti K."/>
            <person name="Pangilinan J."/>
            <person name="Lipzen A."/>
            <person name="Riley R."/>
            <person name="Andreopoulos W."/>
            <person name="He G."/>
            <person name="Johnson J."/>
            <person name="Barry K.W."/>
            <person name="Grigoriev I.V."/>
            <person name="Nagy L."/>
            <person name="Hibbett D."/>
            <person name="Henrissat B."/>
            <person name="Matheny P.B."/>
            <person name="Labbe J."/>
            <person name="Martin F."/>
        </authorList>
    </citation>
    <scope>NUCLEOTIDE SEQUENCE</scope>
    <source>
        <strain evidence="1">FP105234-sp</strain>
    </source>
</reference>
<dbReference type="EMBL" id="MU275860">
    <property type="protein sequence ID" value="KAI0050587.1"/>
    <property type="molecule type" value="Genomic_DNA"/>
</dbReference>
<evidence type="ECO:0000313" key="2">
    <source>
        <dbReference type="Proteomes" id="UP000814033"/>
    </source>
</evidence>
<gene>
    <name evidence="1" type="ORF">FA95DRAFT_1486911</name>
</gene>
<proteinExistence type="predicted"/>
<keyword evidence="2" id="KW-1185">Reference proteome</keyword>
<evidence type="ECO:0000313" key="1">
    <source>
        <dbReference type="EMBL" id="KAI0050587.1"/>
    </source>
</evidence>
<sequence>MHSSAPVALAASAAACGFAHAHTHSSVPVPTDARKSVAGEGVPVNASAPQCCHCGWRGSHSPNCPFRRAA</sequence>
<reference evidence="1" key="2">
    <citation type="journal article" date="2022" name="New Phytol.">
        <title>Evolutionary transition to the ectomycorrhizal habit in the genomes of a hyperdiverse lineage of mushroom-forming fungi.</title>
        <authorList>
            <person name="Looney B."/>
            <person name="Miyauchi S."/>
            <person name="Morin E."/>
            <person name="Drula E."/>
            <person name="Courty P.E."/>
            <person name="Kohler A."/>
            <person name="Kuo A."/>
            <person name="LaButti K."/>
            <person name="Pangilinan J."/>
            <person name="Lipzen A."/>
            <person name="Riley R."/>
            <person name="Andreopoulos W."/>
            <person name="He G."/>
            <person name="Johnson J."/>
            <person name="Nolan M."/>
            <person name="Tritt A."/>
            <person name="Barry K.W."/>
            <person name="Grigoriev I.V."/>
            <person name="Nagy L.G."/>
            <person name="Hibbett D."/>
            <person name="Henrissat B."/>
            <person name="Matheny P.B."/>
            <person name="Labbe J."/>
            <person name="Martin F.M."/>
        </authorList>
    </citation>
    <scope>NUCLEOTIDE SEQUENCE</scope>
    <source>
        <strain evidence="1">FP105234-sp</strain>
    </source>
</reference>
<comment type="caution">
    <text evidence="1">The sequence shown here is derived from an EMBL/GenBank/DDBJ whole genome shotgun (WGS) entry which is preliminary data.</text>
</comment>
<accession>A0ACB8S377</accession>
<name>A0ACB8S377_9AGAM</name>
<protein>
    <submittedName>
        <fullName evidence="1">Uncharacterized protein</fullName>
    </submittedName>
</protein>